<evidence type="ECO:0000256" key="1">
    <source>
        <dbReference type="ARBA" id="ARBA00000085"/>
    </source>
</evidence>
<feature type="region of interest" description="Disordered" evidence="15">
    <location>
        <begin position="721"/>
        <end position="777"/>
    </location>
</feature>
<feature type="domain" description="Histidine kinase" evidence="17">
    <location>
        <begin position="558"/>
        <end position="854"/>
    </location>
</feature>
<dbReference type="InterPro" id="IPR036097">
    <property type="entry name" value="HisK_dim/P_sf"/>
</dbReference>
<organism evidence="19 20">
    <name type="scientific">Piedraia hortae CBS 480.64</name>
    <dbReference type="NCBI Taxonomy" id="1314780"/>
    <lineage>
        <taxon>Eukaryota</taxon>
        <taxon>Fungi</taxon>
        <taxon>Dikarya</taxon>
        <taxon>Ascomycota</taxon>
        <taxon>Pezizomycotina</taxon>
        <taxon>Dothideomycetes</taxon>
        <taxon>Dothideomycetidae</taxon>
        <taxon>Capnodiales</taxon>
        <taxon>Piedraiaceae</taxon>
        <taxon>Piedraia</taxon>
    </lineage>
</organism>
<dbReference type="Pfam" id="PF02518">
    <property type="entry name" value="HATPase_c"/>
    <property type="match status" value="1"/>
</dbReference>
<keyword evidence="11" id="KW-0902">Two-component regulatory system</keyword>
<evidence type="ECO:0000256" key="3">
    <source>
        <dbReference type="ARBA" id="ARBA00012438"/>
    </source>
</evidence>
<dbReference type="CDD" id="cd17546">
    <property type="entry name" value="REC_hyHK_CKI1_RcsC-like"/>
    <property type="match status" value="1"/>
</dbReference>
<feature type="transmembrane region" description="Helical" evidence="16">
    <location>
        <begin position="7"/>
        <end position="32"/>
    </location>
</feature>
<dbReference type="FunFam" id="1.10.287.130:FF:000004">
    <property type="entry name" value="Ethylene receptor 1"/>
    <property type="match status" value="1"/>
</dbReference>
<evidence type="ECO:0000256" key="5">
    <source>
        <dbReference type="ARBA" id="ARBA00022679"/>
    </source>
</evidence>
<proteinExistence type="predicted"/>
<feature type="compositionally biased region" description="Basic and acidic residues" evidence="15">
    <location>
        <begin position="881"/>
        <end position="894"/>
    </location>
</feature>
<feature type="region of interest" description="Disordered" evidence="15">
    <location>
        <begin position="863"/>
        <end position="896"/>
    </location>
</feature>
<feature type="transmembrane region" description="Helical" evidence="16">
    <location>
        <begin position="52"/>
        <end position="75"/>
    </location>
</feature>
<dbReference type="InterPro" id="IPR003661">
    <property type="entry name" value="HisK_dim/P_dom"/>
</dbReference>
<dbReference type="InterPro" id="IPR001789">
    <property type="entry name" value="Sig_transdc_resp-reg_receiver"/>
</dbReference>
<keyword evidence="4 13" id="KW-0597">Phosphoprotein</keyword>
<sequence length="1060" mass="117018">MRVSIRVQLALVMLFASLVSLAVVSVAVWVSTRNFVLGIQSFRLSRTASLKSAQLSSALNLMHSGVSFVASRLLIQTALQRYNDLGNNTAQNWAMAQTDVADAISGRGSVGEQILLQAMIRPYNLTGPQEGYGVLNVTRPAINGSSILLPSKCPNGAPVFLGDNQCENLGYPPQLYPDSFDLVDDEGAFKSGRVRIGNAFSQPSVLIRGPWQINSTFALLSITTPLVNNSQLDNVLGWLTIVINARLLQDVVHSREGLDSTGQTLLIGPNSINNIFSADVLNQMSASNASDSFDVRYVIPLNATDASRHPIDVLGRANPPFSSTSYPAVKAAFTRWLDIHGTGDDDGALVRSRNENNVTISVGYAITLSDAVDWVVFVEQSLKETWRPMTRLRNVLLACIFGTAGLMAFVSFPVAYLFVSPIRRLREATEQTIEPPGHRSPSLSTSQDNSPMAVIPETEKPTPRLKTVTQWVRRRRANQATPHERRRQFRIPGRVKERRSFITDELSELTATFNVMTDELTMQYERLEERVQQRTAELESSKQAAEAANESKTLFLANISHELKTPLNGILGMCAVCMQENDPIRIKRSLNLIYKSGDLLLNLLTDLLMFSRNQVGQTLQLDEKEFYLRDIRSQLLAIFEKQAKEGQINFQVIFEDPPSDQIPALKLATAPRPQDMTLWGDSHRLMQVLINLVSNAIKFTPPNGNVTLTVRCFPLAVTSDSSQRQSMESVPSSKSLPRNPKAIGITTPTRSQGLPSIRSQALAHSSDSHSPPSGVPLGFEFKVTDSGPGIAEELQEKIFEPFVQGDLKLSKKFGGTGLGLSICSQLANLMRGSIELWSKPDEGSKFTMTIPLRWVQARSGSMNSFPEVSARPPESRASSYGEEKAPAQSEERAPEQGSLTLATTAIRQPQLSPALSITPTEYFGGQTSLENLDTPESSHWSNLHILVAEDNKINQEVILRMLKLEHIGDVTVAMDGQEAIDRVQETLVDENSKQFDLIFMDVQMPNVDGIQSTRKIREMGFQKPIIALSAFADDINVNNCLESGMNSFWFVPQQPLCARH</sequence>
<reference evidence="19" key="1">
    <citation type="journal article" date="2020" name="Stud. Mycol.">
        <title>101 Dothideomycetes genomes: a test case for predicting lifestyles and emergence of pathogens.</title>
        <authorList>
            <person name="Haridas S."/>
            <person name="Albert R."/>
            <person name="Binder M."/>
            <person name="Bloem J."/>
            <person name="Labutti K."/>
            <person name="Salamov A."/>
            <person name="Andreopoulos B."/>
            <person name="Baker S."/>
            <person name="Barry K."/>
            <person name="Bills G."/>
            <person name="Bluhm B."/>
            <person name="Cannon C."/>
            <person name="Castanera R."/>
            <person name="Culley D."/>
            <person name="Daum C."/>
            <person name="Ezra D."/>
            <person name="Gonzalez J."/>
            <person name="Henrissat B."/>
            <person name="Kuo A."/>
            <person name="Liang C."/>
            <person name="Lipzen A."/>
            <person name="Lutzoni F."/>
            <person name="Magnuson J."/>
            <person name="Mondo S."/>
            <person name="Nolan M."/>
            <person name="Ohm R."/>
            <person name="Pangilinan J."/>
            <person name="Park H.-J."/>
            <person name="Ramirez L."/>
            <person name="Alfaro M."/>
            <person name="Sun H."/>
            <person name="Tritt A."/>
            <person name="Yoshinaga Y."/>
            <person name="Zwiers L.-H."/>
            <person name="Turgeon B."/>
            <person name="Goodwin S."/>
            <person name="Spatafora J."/>
            <person name="Crous P."/>
            <person name="Grigoriev I."/>
        </authorList>
    </citation>
    <scope>NUCLEOTIDE SEQUENCE</scope>
    <source>
        <strain evidence="19">CBS 480.64</strain>
    </source>
</reference>
<keyword evidence="8" id="KW-0418">Kinase</keyword>
<dbReference type="Pfam" id="PF00512">
    <property type="entry name" value="HisKA"/>
    <property type="match status" value="1"/>
</dbReference>
<feature type="compositionally biased region" description="Polar residues" evidence="15">
    <location>
        <begin position="441"/>
        <end position="450"/>
    </location>
</feature>
<name>A0A6A7BNL3_9PEZI</name>
<dbReference type="CDD" id="cd16922">
    <property type="entry name" value="HATPase_EvgS-ArcB-TorS-like"/>
    <property type="match status" value="1"/>
</dbReference>
<dbReference type="Gene3D" id="1.10.287.130">
    <property type="match status" value="1"/>
</dbReference>
<comment type="subcellular location">
    <subcellularLocation>
        <location evidence="2">Membrane</location>
    </subcellularLocation>
</comment>
<dbReference type="InterPro" id="IPR036890">
    <property type="entry name" value="HATPase_C_sf"/>
</dbReference>
<evidence type="ECO:0000256" key="6">
    <source>
        <dbReference type="ARBA" id="ARBA00022692"/>
    </source>
</evidence>
<dbReference type="SMART" id="SM00388">
    <property type="entry name" value="HisKA"/>
    <property type="match status" value="1"/>
</dbReference>
<dbReference type="PANTHER" id="PTHR43047">
    <property type="entry name" value="TWO-COMPONENT HISTIDINE PROTEIN KINASE"/>
    <property type="match status" value="1"/>
</dbReference>
<dbReference type="PROSITE" id="PS50109">
    <property type="entry name" value="HIS_KIN"/>
    <property type="match status" value="1"/>
</dbReference>
<keyword evidence="7" id="KW-0547">Nucleotide-binding</keyword>
<dbReference type="AlphaFoldDB" id="A0A6A7BNL3"/>
<keyword evidence="5" id="KW-0808">Transferase</keyword>
<gene>
    <name evidence="19" type="ORF">K470DRAFT_261166</name>
</gene>
<feature type="region of interest" description="Disordered" evidence="15">
    <location>
        <begin position="429"/>
        <end position="462"/>
    </location>
</feature>
<feature type="domain" description="Response regulatory" evidence="18">
    <location>
        <begin position="944"/>
        <end position="1060"/>
    </location>
</feature>
<protein>
    <recommendedName>
        <fullName evidence="3">histidine kinase</fullName>
        <ecNumber evidence="3">2.7.13.3</ecNumber>
    </recommendedName>
</protein>
<evidence type="ECO:0000256" key="11">
    <source>
        <dbReference type="ARBA" id="ARBA00023012"/>
    </source>
</evidence>
<dbReference type="CDD" id="cd00082">
    <property type="entry name" value="HisKA"/>
    <property type="match status" value="1"/>
</dbReference>
<dbReference type="PROSITE" id="PS50110">
    <property type="entry name" value="RESPONSE_REGULATORY"/>
    <property type="match status" value="1"/>
</dbReference>
<dbReference type="OrthoDB" id="60033at2759"/>
<evidence type="ECO:0000313" key="20">
    <source>
        <dbReference type="Proteomes" id="UP000799421"/>
    </source>
</evidence>
<dbReference type="InterPro" id="IPR005467">
    <property type="entry name" value="His_kinase_dom"/>
</dbReference>
<feature type="modified residue" description="4-aspartylphosphate" evidence="13">
    <location>
        <position position="1001"/>
    </location>
</feature>
<evidence type="ECO:0000256" key="4">
    <source>
        <dbReference type="ARBA" id="ARBA00022553"/>
    </source>
</evidence>
<dbReference type="PANTHER" id="PTHR43047:SF72">
    <property type="entry name" value="OSMOSENSING HISTIDINE PROTEIN KINASE SLN1"/>
    <property type="match status" value="1"/>
</dbReference>
<dbReference type="GO" id="GO:0005886">
    <property type="term" value="C:plasma membrane"/>
    <property type="evidence" value="ECO:0007669"/>
    <property type="project" value="TreeGrafter"/>
</dbReference>
<evidence type="ECO:0000256" key="9">
    <source>
        <dbReference type="ARBA" id="ARBA00022840"/>
    </source>
</evidence>
<evidence type="ECO:0000256" key="2">
    <source>
        <dbReference type="ARBA" id="ARBA00004370"/>
    </source>
</evidence>
<evidence type="ECO:0000256" key="14">
    <source>
        <dbReference type="SAM" id="Coils"/>
    </source>
</evidence>
<dbReference type="InterPro" id="IPR003594">
    <property type="entry name" value="HATPase_dom"/>
</dbReference>
<dbReference type="SUPFAM" id="SSF52172">
    <property type="entry name" value="CheY-like"/>
    <property type="match status" value="1"/>
</dbReference>
<evidence type="ECO:0000259" key="18">
    <source>
        <dbReference type="PROSITE" id="PS50110"/>
    </source>
</evidence>
<dbReference type="Proteomes" id="UP000799421">
    <property type="component" value="Unassembled WGS sequence"/>
</dbReference>
<keyword evidence="10 16" id="KW-1133">Transmembrane helix</keyword>
<evidence type="ECO:0000259" key="17">
    <source>
        <dbReference type="PROSITE" id="PS50109"/>
    </source>
</evidence>
<evidence type="ECO:0000256" key="15">
    <source>
        <dbReference type="SAM" id="MobiDB-lite"/>
    </source>
</evidence>
<keyword evidence="12 16" id="KW-0472">Membrane</keyword>
<keyword evidence="20" id="KW-1185">Reference proteome</keyword>
<evidence type="ECO:0000256" key="7">
    <source>
        <dbReference type="ARBA" id="ARBA00022741"/>
    </source>
</evidence>
<dbReference type="SUPFAM" id="SSF47384">
    <property type="entry name" value="Homodimeric domain of signal transducing histidine kinase"/>
    <property type="match status" value="1"/>
</dbReference>
<dbReference type="GO" id="GO:0009927">
    <property type="term" value="F:histidine phosphotransfer kinase activity"/>
    <property type="evidence" value="ECO:0007669"/>
    <property type="project" value="TreeGrafter"/>
</dbReference>
<dbReference type="Gene3D" id="3.30.565.10">
    <property type="entry name" value="Histidine kinase-like ATPase, C-terminal domain"/>
    <property type="match status" value="1"/>
</dbReference>
<evidence type="ECO:0000256" key="12">
    <source>
        <dbReference type="ARBA" id="ARBA00023136"/>
    </source>
</evidence>
<dbReference type="Gene3D" id="3.40.50.2300">
    <property type="match status" value="1"/>
</dbReference>
<dbReference type="GO" id="GO:0005524">
    <property type="term" value="F:ATP binding"/>
    <property type="evidence" value="ECO:0007669"/>
    <property type="project" value="UniProtKB-KW"/>
</dbReference>
<dbReference type="SMART" id="SM00448">
    <property type="entry name" value="REC"/>
    <property type="match status" value="1"/>
</dbReference>
<feature type="compositionally biased region" description="Polar residues" evidence="15">
    <location>
        <begin position="746"/>
        <end position="771"/>
    </location>
</feature>
<evidence type="ECO:0000256" key="13">
    <source>
        <dbReference type="PROSITE-ProRule" id="PRU00169"/>
    </source>
</evidence>
<dbReference type="PRINTS" id="PR00344">
    <property type="entry name" value="BCTRLSENSOR"/>
</dbReference>
<evidence type="ECO:0000256" key="10">
    <source>
        <dbReference type="ARBA" id="ARBA00022989"/>
    </source>
</evidence>
<keyword evidence="14" id="KW-0175">Coiled coil</keyword>
<feature type="coiled-coil region" evidence="14">
    <location>
        <begin position="517"/>
        <end position="548"/>
    </location>
</feature>
<dbReference type="InterPro" id="IPR004358">
    <property type="entry name" value="Sig_transdc_His_kin-like_C"/>
</dbReference>
<dbReference type="Pfam" id="PF00072">
    <property type="entry name" value="Response_reg"/>
    <property type="match status" value="1"/>
</dbReference>
<keyword evidence="6 16" id="KW-0812">Transmembrane</keyword>
<evidence type="ECO:0000256" key="16">
    <source>
        <dbReference type="SAM" id="Phobius"/>
    </source>
</evidence>
<feature type="compositionally biased region" description="Polar residues" evidence="15">
    <location>
        <begin position="721"/>
        <end position="736"/>
    </location>
</feature>
<dbReference type="EC" id="2.7.13.3" evidence="3"/>
<dbReference type="EMBL" id="MU006080">
    <property type="protein sequence ID" value="KAF2857050.1"/>
    <property type="molecule type" value="Genomic_DNA"/>
</dbReference>
<dbReference type="InterPro" id="IPR011006">
    <property type="entry name" value="CheY-like_superfamily"/>
</dbReference>
<dbReference type="GO" id="GO:0000155">
    <property type="term" value="F:phosphorelay sensor kinase activity"/>
    <property type="evidence" value="ECO:0007669"/>
    <property type="project" value="InterPro"/>
</dbReference>
<evidence type="ECO:0000313" key="19">
    <source>
        <dbReference type="EMBL" id="KAF2857050.1"/>
    </source>
</evidence>
<evidence type="ECO:0000256" key="8">
    <source>
        <dbReference type="ARBA" id="ARBA00022777"/>
    </source>
</evidence>
<dbReference type="SMART" id="SM00387">
    <property type="entry name" value="HATPase_c"/>
    <property type="match status" value="1"/>
</dbReference>
<dbReference type="SUPFAM" id="SSF55874">
    <property type="entry name" value="ATPase domain of HSP90 chaperone/DNA topoisomerase II/histidine kinase"/>
    <property type="match status" value="1"/>
</dbReference>
<comment type="catalytic activity">
    <reaction evidence="1">
        <text>ATP + protein L-histidine = ADP + protein N-phospho-L-histidine.</text>
        <dbReference type="EC" id="2.7.13.3"/>
    </reaction>
</comment>
<accession>A0A6A7BNL3</accession>
<feature type="transmembrane region" description="Helical" evidence="16">
    <location>
        <begin position="395"/>
        <end position="419"/>
    </location>
</feature>
<keyword evidence="9" id="KW-0067">ATP-binding</keyword>